<dbReference type="EMBL" id="ADLN01000002">
    <property type="protein sequence ID" value="EHI61535.1"/>
    <property type="molecule type" value="Genomic_DNA"/>
</dbReference>
<dbReference type="GO" id="GO:0097367">
    <property type="term" value="F:carbohydrate derivative binding"/>
    <property type="evidence" value="ECO:0007669"/>
    <property type="project" value="InterPro"/>
</dbReference>
<feature type="domain" description="SIS" evidence="1">
    <location>
        <begin position="31"/>
        <end position="219"/>
    </location>
</feature>
<dbReference type="Gene3D" id="3.40.50.10490">
    <property type="entry name" value="Glucose-6-phosphate isomerase like protein, domain 1"/>
    <property type="match status" value="1"/>
</dbReference>
<dbReference type="AlphaFoldDB" id="G5IAH8"/>
<dbReference type="SUPFAM" id="SSF53697">
    <property type="entry name" value="SIS domain"/>
    <property type="match status" value="1"/>
</dbReference>
<organism evidence="2 3">
    <name type="scientific">Hungatella hathewayi WAL-18680</name>
    <dbReference type="NCBI Taxonomy" id="742737"/>
    <lineage>
        <taxon>Bacteria</taxon>
        <taxon>Bacillati</taxon>
        <taxon>Bacillota</taxon>
        <taxon>Clostridia</taxon>
        <taxon>Lachnospirales</taxon>
        <taxon>Lachnospiraceae</taxon>
        <taxon>Hungatella</taxon>
    </lineage>
</organism>
<name>G5IAH8_9FIRM</name>
<dbReference type="InterPro" id="IPR046348">
    <property type="entry name" value="SIS_dom_sf"/>
</dbReference>
<evidence type="ECO:0000259" key="1">
    <source>
        <dbReference type="PROSITE" id="PS51464"/>
    </source>
</evidence>
<dbReference type="HOGENOM" id="CLU_089975_0_0_9"/>
<dbReference type="PANTHER" id="PTHR30390">
    <property type="entry name" value="SEDOHEPTULOSE 7-PHOSPHATE ISOMERASE / DNAA INITIATOR-ASSOCIATING FACTOR FOR REPLICATION INITIATION"/>
    <property type="match status" value="1"/>
</dbReference>
<keyword evidence="3" id="KW-1185">Reference proteome</keyword>
<sequence>MLNRYAMEYYHHIVEIMDKIVNESGESIEKAAQAMLRCWKNGGNIFAFGPGHAGMFAEEMFYRAGGLAVTNPLFHSGLMCNERPITLTSALEVLPGYATVILNESQLKAGDCLLIHSVAARNPVVVEMAAKARKRGIFVIGIINMNYATQVTSRDPSGKMMYDECDIVIDTRGDLGDSCIDMEQVEQKVAPTSSVLGTFIANLLILQLSELMVHDGITPPVYQSANIDGGAEYNAKLMETYKDRIFYL</sequence>
<dbReference type="PATRIC" id="fig|742737.3.peg.556"/>
<protein>
    <recommendedName>
        <fullName evidence="1">SIS domain-containing protein</fullName>
    </recommendedName>
</protein>
<dbReference type="RefSeq" id="WP_006778542.1">
    <property type="nucleotide sequence ID" value="NZ_CP040506.1"/>
</dbReference>
<dbReference type="OrthoDB" id="9805185at2"/>
<gene>
    <name evidence="2" type="ORF">HMPREF9473_00558</name>
</gene>
<dbReference type="GO" id="GO:1901135">
    <property type="term" value="P:carbohydrate derivative metabolic process"/>
    <property type="evidence" value="ECO:0007669"/>
    <property type="project" value="InterPro"/>
</dbReference>
<comment type="caution">
    <text evidence="2">The sequence shown here is derived from an EMBL/GenBank/DDBJ whole genome shotgun (WGS) entry which is preliminary data.</text>
</comment>
<accession>G5IAH8</accession>
<dbReference type="PROSITE" id="PS51464">
    <property type="entry name" value="SIS"/>
    <property type="match status" value="1"/>
</dbReference>
<evidence type="ECO:0000313" key="3">
    <source>
        <dbReference type="Proteomes" id="UP000005384"/>
    </source>
</evidence>
<dbReference type="InterPro" id="IPR001347">
    <property type="entry name" value="SIS_dom"/>
</dbReference>
<reference evidence="2 3" key="1">
    <citation type="submission" date="2011-08" db="EMBL/GenBank/DDBJ databases">
        <title>The Genome Sequence of Clostridium hathewayi WAL-18680.</title>
        <authorList>
            <consortium name="The Broad Institute Genome Sequencing Platform"/>
            <person name="Earl A."/>
            <person name="Ward D."/>
            <person name="Feldgarden M."/>
            <person name="Gevers D."/>
            <person name="Finegold S.M."/>
            <person name="Summanen P.H."/>
            <person name="Molitoris D.R."/>
            <person name="Song M."/>
            <person name="Daigneault M."/>
            <person name="Allen-Vercoe E."/>
            <person name="Young S.K."/>
            <person name="Zeng Q."/>
            <person name="Gargeya S."/>
            <person name="Fitzgerald M."/>
            <person name="Haas B."/>
            <person name="Abouelleil A."/>
            <person name="Alvarado L."/>
            <person name="Arachchi H.M."/>
            <person name="Berlin A."/>
            <person name="Brown A."/>
            <person name="Chapman S.B."/>
            <person name="Chen Z."/>
            <person name="Dunbar C."/>
            <person name="Freedman E."/>
            <person name="Gearin G."/>
            <person name="Gellesch M."/>
            <person name="Goldberg J."/>
            <person name="Griggs A."/>
            <person name="Gujja S."/>
            <person name="Heiman D."/>
            <person name="Howarth C."/>
            <person name="Larson L."/>
            <person name="Lui A."/>
            <person name="MacDonald P.J.P."/>
            <person name="Montmayeur A."/>
            <person name="Murphy C."/>
            <person name="Neiman D."/>
            <person name="Pearson M."/>
            <person name="Priest M."/>
            <person name="Roberts A."/>
            <person name="Saif S."/>
            <person name="Shea T."/>
            <person name="Shenoy N."/>
            <person name="Sisk P."/>
            <person name="Stolte C."/>
            <person name="Sykes S."/>
            <person name="Wortman J."/>
            <person name="Nusbaum C."/>
            <person name="Birren B."/>
        </authorList>
    </citation>
    <scope>NUCLEOTIDE SEQUENCE [LARGE SCALE GENOMIC DNA]</scope>
    <source>
        <strain evidence="2 3">WAL-18680</strain>
    </source>
</reference>
<proteinExistence type="predicted"/>
<dbReference type="NCBIfam" id="NF002805">
    <property type="entry name" value="PRK02947.1"/>
    <property type="match status" value="1"/>
</dbReference>
<dbReference type="Pfam" id="PF13580">
    <property type="entry name" value="SIS_2"/>
    <property type="match status" value="1"/>
</dbReference>
<dbReference type="PANTHER" id="PTHR30390:SF7">
    <property type="entry name" value="PHOSPHOHEPTOSE ISOMERASE"/>
    <property type="match status" value="1"/>
</dbReference>
<dbReference type="InterPro" id="IPR050099">
    <property type="entry name" value="SIS_GmhA/DiaA_subfam"/>
</dbReference>
<dbReference type="CDD" id="cd05013">
    <property type="entry name" value="SIS_RpiR"/>
    <property type="match status" value="1"/>
</dbReference>
<evidence type="ECO:0000313" key="2">
    <source>
        <dbReference type="EMBL" id="EHI61535.1"/>
    </source>
</evidence>
<dbReference type="Proteomes" id="UP000005384">
    <property type="component" value="Unassembled WGS sequence"/>
</dbReference>
<dbReference type="InterPro" id="IPR035472">
    <property type="entry name" value="RpiR-like_SIS"/>
</dbReference>